<name>A0A7N2MNE3_QUELO</name>
<dbReference type="RefSeq" id="XP_030938269.1">
    <property type="nucleotide sequence ID" value="XM_031082409.1"/>
</dbReference>
<dbReference type="EnsemblPlants" id="QL10p013728:mrna">
    <property type="protein sequence ID" value="QL10p013728:mrna"/>
    <property type="gene ID" value="QL10p013728"/>
</dbReference>
<dbReference type="AlphaFoldDB" id="A0A7N2MNE3"/>
<dbReference type="PANTHER" id="PTHR47090:SF2">
    <property type="entry name" value="PROTEIN EDS1-RELATED"/>
    <property type="match status" value="1"/>
</dbReference>
<dbReference type="InterPro" id="IPR044214">
    <property type="entry name" value="EDS1-like"/>
</dbReference>
<keyword evidence="3" id="KW-0963">Cytoplasm</keyword>
<keyword evidence="6" id="KW-0539">Nucleus</keyword>
<dbReference type="GO" id="GO:0005737">
    <property type="term" value="C:cytoplasm"/>
    <property type="evidence" value="ECO:0007669"/>
    <property type="project" value="UniProtKB-SubCell"/>
</dbReference>
<dbReference type="Gramene" id="QL10p013728:mrna">
    <property type="protein sequence ID" value="QL10p013728:mrna"/>
    <property type="gene ID" value="QL10p013728"/>
</dbReference>
<dbReference type="InterPro" id="IPR029058">
    <property type="entry name" value="AB_hydrolase_fold"/>
</dbReference>
<proteinExistence type="predicted"/>
<dbReference type="KEGG" id="qlo:115963414"/>
<evidence type="ECO:0008006" key="11">
    <source>
        <dbReference type="Google" id="ProtNLM"/>
    </source>
</evidence>
<dbReference type="EMBL" id="LRBV02000010">
    <property type="status" value="NOT_ANNOTATED_CDS"/>
    <property type="molecule type" value="Genomic_DNA"/>
</dbReference>
<reference evidence="9 10" key="1">
    <citation type="journal article" date="2016" name="G3 (Bethesda)">
        <title>First Draft Assembly and Annotation of the Genome of a California Endemic Oak Quercus lobata Nee (Fagaceae).</title>
        <authorList>
            <person name="Sork V.L."/>
            <person name="Fitz-Gibbon S.T."/>
            <person name="Puiu D."/>
            <person name="Crepeau M."/>
            <person name="Gugger P.F."/>
            <person name="Sherman R."/>
            <person name="Stevens K."/>
            <person name="Langley C.H."/>
            <person name="Pellegrini M."/>
            <person name="Salzberg S.L."/>
        </authorList>
    </citation>
    <scope>NUCLEOTIDE SEQUENCE [LARGE SCALE GENOMIC DNA]</scope>
    <source>
        <strain evidence="9 10">cv. SW786</strain>
    </source>
</reference>
<keyword evidence="4" id="KW-0378">Hydrolase</keyword>
<keyword evidence="5" id="KW-0611">Plant defense</keyword>
<dbReference type="Pfam" id="PF18117">
    <property type="entry name" value="EDS1_EP"/>
    <property type="match status" value="1"/>
</dbReference>
<dbReference type="InParanoid" id="A0A7N2MNE3"/>
<evidence type="ECO:0000256" key="3">
    <source>
        <dbReference type="ARBA" id="ARBA00022490"/>
    </source>
</evidence>
<dbReference type="OrthoDB" id="426718at2759"/>
<feature type="domain" description="EDS1 EP" evidence="8">
    <location>
        <begin position="421"/>
        <end position="613"/>
    </location>
</feature>
<dbReference type="GO" id="GO:0016787">
    <property type="term" value="F:hydrolase activity"/>
    <property type="evidence" value="ECO:0007669"/>
    <property type="project" value="UniProtKB-KW"/>
</dbReference>
<dbReference type="GO" id="GO:0006952">
    <property type="term" value="P:defense response"/>
    <property type="evidence" value="ECO:0007669"/>
    <property type="project" value="UniProtKB-KW"/>
</dbReference>
<evidence type="ECO:0000256" key="4">
    <source>
        <dbReference type="ARBA" id="ARBA00022801"/>
    </source>
</evidence>
<evidence type="ECO:0000259" key="7">
    <source>
        <dbReference type="Pfam" id="PF01764"/>
    </source>
</evidence>
<evidence type="ECO:0000256" key="2">
    <source>
        <dbReference type="ARBA" id="ARBA00004496"/>
    </source>
</evidence>
<dbReference type="FunCoup" id="A0A7N2MNE3">
    <property type="interactions" value="918"/>
</dbReference>
<dbReference type="GeneID" id="115963414"/>
<accession>A0A7N2MNE3</accession>
<protein>
    <recommendedName>
        <fullName evidence="11">Enhanced disease susceptibility 1</fullName>
    </recommendedName>
</protein>
<dbReference type="InterPro" id="IPR041266">
    <property type="entry name" value="EDS1_EP"/>
</dbReference>
<dbReference type="OMA" id="DRIFCHA"/>
<dbReference type="ESTHER" id="quelo-a0a7n2mne3">
    <property type="family name" value="Plant_lipase_EDS1-like"/>
</dbReference>
<dbReference type="InterPro" id="IPR002921">
    <property type="entry name" value="Fungal_lipase-type"/>
</dbReference>
<dbReference type="GO" id="GO:0005634">
    <property type="term" value="C:nucleus"/>
    <property type="evidence" value="ECO:0007669"/>
    <property type="project" value="UniProtKB-SubCell"/>
</dbReference>
<dbReference type="Pfam" id="PF01764">
    <property type="entry name" value="Lipase_3"/>
    <property type="match status" value="1"/>
</dbReference>
<evidence type="ECO:0000259" key="8">
    <source>
        <dbReference type="Pfam" id="PF18117"/>
    </source>
</evidence>
<dbReference type="Gene3D" id="3.40.50.1820">
    <property type="entry name" value="alpha/beta hydrolase"/>
    <property type="match status" value="1"/>
</dbReference>
<comment type="subcellular location">
    <subcellularLocation>
        <location evidence="2">Cytoplasm</location>
    </subcellularLocation>
    <subcellularLocation>
        <location evidence="1">Nucleus</location>
    </subcellularLocation>
</comment>
<organism evidence="9 10">
    <name type="scientific">Quercus lobata</name>
    <name type="common">Valley oak</name>
    <dbReference type="NCBI Taxonomy" id="97700"/>
    <lineage>
        <taxon>Eukaryota</taxon>
        <taxon>Viridiplantae</taxon>
        <taxon>Streptophyta</taxon>
        <taxon>Embryophyta</taxon>
        <taxon>Tracheophyta</taxon>
        <taxon>Spermatophyta</taxon>
        <taxon>Magnoliopsida</taxon>
        <taxon>eudicotyledons</taxon>
        <taxon>Gunneridae</taxon>
        <taxon>Pentapetalae</taxon>
        <taxon>rosids</taxon>
        <taxon>fabids</taxon>
        <taxon>Fagales</taxon>
        <taxon>Fagaceae</taxon>
        <taxon>Quercus</taxon>
    </lineage>
</organism>
<evidence type="ECO:0000313" key="9">
    <source>
        <dbReference type="EnsemblPlants" id="QL10p013728:mrna"/>
    </source>
</evidence>
<dbReference type="GO" id="GO:0006629">
    <property type="term" value="P:lipid metabolic process"/>
    <property type="evidence" value="ECO:0007669"/>
    <property type="project" value="InterPro"/>
</dbReference>
<evidence type="ECO:0000256" key="1">
    <source>
        <dbReference type="ARBA" id="ARBA00004123"/>
    </source>
</evidence>
<feature type="domain" description="Fungal lipase-type" evidence="7">
    <location>
        <begin position="90"/>
        <end position="204"/>
    </location>
</feature>
<dbReference type="PANTHER" id="PTHR47090">
    <property type="entry name" value="PROTEIN EDS1-RELATED"/>
    <property type="match status" value="1"/>
</dbReference>
<dbReference type="Proteomes" id="UP000594261">
    <property type="component" value="Chromosome 10"/>
</dbReference>
<evidence type="ECO:0000256" key="5">
    <source>
        <dbReference type="ARBA" id="ARBA00022821"/>
    </source>
</evidence>
<evidence type="ECO:0000313" key="10">
    <source>
        <dbReference type="Proteomes" id="UP000594261"/>
    </source>
</evidence>
<sequence>MASLNLGENIEIDTELIKEAYSLAVEAHSKSSEKAYNVEESRRSSDPIIIISFSGCWSENGWYDGEPFGVTEINPPKLFPSLRSIGVNENALVNKAFLQRFVYKILGNPDFDREVQKAVEENKQILFTGHSSGGSIANLATIWFLEEYLKPKYNYKISPSSPLCVTFGCPLTGNHIFSHALRRENWARYFIHFVMRYDIVPRILLAPISSIKLEFQKVLKFLNAKSIKLAHASIDNFDASNFFMKVMKNASSVVSHAACNLMGNTNLLLETVSNFIPLSPYKPFGTYVFCTGNGKLVILRNPDAVLQLLFYSSQLCHEEECTDIAQISLQQHFGYENELQESFQMLNEVYLEPLEQLPLSSDSTSSDIATINSALNDLGLSTRARLCLCAAGELEKRKIGNKKSIDLKKPDIEKAMKYLEEDYQLNCGYRDLGCYDAFKLQETAKDFDANVKRLELAGIWDEIIEMLKRYELPDEFEGLGDWVLLGTRYRRLVEPLDIANYYRHLKNEDTGAYMIRGRPKRYRFTQRWREHAEGLPAESSEESCFWAKVEELRIKISSQGFEPIKKEVSLLEDQVQNWINLGVLSRDVLLEKSTFKKWWEDLPREHKLKSCIKDLKVS</sequence>
<evidence type="ECO:0000256" key="6">
    <source>
        <dbReference type="ARBA" id="ARBA00023242"/>
    </source>
</evidence>
<gene>
    <name evidence="9" type="primary">LOC115963414</name>
</gene>
<reference evidence="9" key="2">
    <citation type="submission" date="2021-01" db="UniProtKB">
        <authorList>
            <consortium name="EnsemblPlants"/>
        </authorList>
    </citation>
    <scope>IDENTIFICATION</scope>
</reference>
<dbReference type="SUPFAM" id="SSF53474">
    <property type="entry name" value="alpha/beta-Hydrolases"/>
    <property type="match status" value="1"/>
</dbReference>
<keyword evidence="10" id="KW-1185">Reference proteome</keyword>